<gene>
    <name evidence="6" type="ORF">HYDPIDRAFT_167737</name>
</gene>
<keyword evidence="7" id="KW-1185">Reference proteome</keyword>
<dbReference type="GO" id="GO:0005783">
    <property type="term" value="C:endoplasmic reticulum"/>
    <property type="evidence" value="ECO:0007669"/>
    <property type="project" value="TreeGrafter"/>
</dbReference>
<name>A0A0C9W9H3_9AGAM</name>
<dbReference type="HOGENOM" id="CLU_038505_0_0_1"/>
<dbReference type="PANTHER" id="PTHR10291">
    <property type="entry name" value="DEHYDRODOLICHYL DIPHOSPHATE SYNTHASE FAMILY MEMBER"/>
    <property type="match status" value="1"/>
</dbReference>
<dbReference type="InterPro" id="IPR036424">
    <property type="entry name" value="UPP_synth-like_sf"/>
</dbReference>
<dbReference type="HAMAP" id="MF_01139">
    <property type="entry name" value="ISPT"/>
    <property type="match status" value="1"/>
</dbReference>
<keyword evidence="2 4" id="KW-0808">Transferase</keyword>
<dbReference type="PANTHER" id="PTHR10291:SF43">
    <property type="entry name" value="DEHYDRODOLICHYL DIPHOSPHATE SYNTHASE COMPLEX SUBUNIT DHDDS"/>
    <property type="match status" value="1"/>
</dbReference>
<evidence type="ECO:0000313" key="7">
    <source>
        <dbReference type="Proteomes" id="UP000053820"/>
    </source>
</evidence>
<dbReference type="OrthoDB" id="4173905at2759"/>
<dbReference type="GO" id="GO:0016020">
    <property type="term" value="C:membrane"/>
    <property type="evidence" value="ECO:0007669"/>
    <property type="project" value="TreeGrafter"/>
</dbReference>
<evidence type="ECO:0000256" key="1">
    <source>
        <dbReference type="ARBA" id="ARBA00005432"/>
    </source>
</evidence>
<protein>
    <recommendedName>
        <fullName evidence="4">Alkyl transferase</fullName>
        <ecNumber evidence="4">2.5.1.-</ecNumber>
    </recommendedName>
</protein>
<accession>A0A0C9W9H3</accession>
<dbReference type="FunFam" id="3.40.1180.10:FF:000005">
    <property type="entry name" value="Alkyl transferase"/>
    <property type="match status" value="1"/>
</dbReference>
<feature type="chain" id="PRO_5002205178" description="Alkyl transferase" evidence="5">
    <location>
        <begin position="22"/>
        <end position="312"/>
    </location>
</feature>
<reference evidence="6 7" key="1">
    <citation type="submission" date="2014-04" db="EMBL/GenBank/DDBJ databases">
        <title>Evolutionary Origins and Diversification of the Mycorrhizal Mutualists.</title>
        <authorList>
            <consortium name="DOE Joint Genome Institute"/>
            <consortium name="Mycorrhizal Genomics Consortium"/>
            <person name="Kohler A."/>
            <person name="Kuo A."/>
            <person name="Nagy L.G."/>
            <person name="Floudas D."/>
            <person name="Copeland A."/>
            <person name="Barry K.W."/>
            <person name="Cichocki N."/>
            <person name="Veneault-Fourrey C."/>
            <person name="LaButti K."/>
            <person name="Lindquist E.A."/>
            <person name="Lipzen A."/>
            <person name="Lundell T."/>
            <person name="Morin E."/>
            <person name="Murat C."/>
            <person name="Riley R."/>
            <person name="Ohm R."/>
            <person name="Sun H."/>
            <person name="Tunlid A."/>
            <person name="Henrissat B."/>
            <person name="Grigoriev I.V."/>
            <person name="Hibbett D.S."/>
            <person name="Martin F."/>
        </authorList>
    </citation>
    <scope>NUCLEOTIDE SEQUENCE [LARGE SCALE GENOMIC DNA]</scope>
    <source>
        <strain evidence="6 7">MD-312</strain>
    </source>
</reference>
<dbReference type="GO" id="GO:0045547">
    <property type="term" value="F:ditrans,polycis-polyprenyl diphosphate synthase [(2E,6E)-farnesyl diphosphate specific] activity"/>
    <property type="evidence" value="ECO:0007669"/>
    <property type="project" value="TreeGrafter"/>
</dbReference>
<dbReference type="Pfam" id="PF01255">
    <property type="entry name" value="Prenyltransf"/>
    <property type="match status" value="1"/>
</dbReference>
<evidence type="ECO:0000313" key="6">
    <source>
        <dbReference type="EMBL" id="KIJ64398.1"/>
    </source>
</evidence>
<dbReference type="SUPFAM" id="SSF64005">
    <property type="entry name" value="Undecaprenyl diphosphate synthase"/>
    <property type="match status" value="1"/>
</dbReference>
<dbReference type="Proteomes" id="UP000053820">
    <property type="component" value="Unassembled WGS sequence"/>
</dbReference>
<dbReference type="AlphaFoldDB" id="A0A0C9W9H3"/>
<evidence type="ECO:0000256" key="3">
    <source>
        <dbReference type="ARBA" id="ARBA00022842"/>
    </source>
</evidence>
<organism evidence="6 7">
    <name type="scientific">Hydnomerulius pinastri MD-312</name>
    <dbReference type="NCBI Taxonomy" id="994086"/>
    <lineage>
        <taxon>Eukaryota</taxon>
        <taxon>Fungi</taxon>
        <taxon>Dikarya</taxon>
        <taxon>Basidiomycota</taxon>
        <taxon>Agaricomycotina</taxon>
        <taxon>Agaricomycetes</taxon>
        <taxon>Agaricomycetidae</taxon>
        <taxon>Boletales</taxon>
        <taxon>Boletales incertae sedis</taxon>
        <taxon>Leucogyrophana</taxon>
    </lineage>
</organism>
<dbReference type="EMBL" id="KN839846">
    <property type="protein sequence ID" value="KIJ64398.1"/>
    <property type="molecule type" value="Genomic_DNA"/>
</dbReference>
<dbReference type="Gene3D" id="3.40.1180.10">
    <property type="entry name" value="Decaprenyl diphosphate synthase-like"/>
    <property type="match status" value="1"/>
</dbReference>
<sequence>MSLTQLPTALLALIQSPLTHAKTQLTHLLLDIIATGPVPRHIAFEMDGNRRYARKQGREGREGHSNGFHTLLRVLELCLRLRIHCVTVYAFAIENFNRPKDEVDALMKLAQERLVEIAEKGDILDKYGVRLNVLGNRDLLPPSVQAAIEKAEAMTQHNSSAILNVCAPYASQHEITTAVESVIREAIDEGDLDGSKITEHTITSHLSTSLAGSPPLDVFVRTSGVKRLSGFMAWQCNEQTQIHMIDTYWPDFGVLDFVPILLEYQRKMWAEGRSHVSSGADEDAEERGCIVCGDRDGVEGDCLKVKDGKGRE</sequence>
<keyword evidence="3" id="KW-0460">Magnesium</keyword>
<evidence type="ECO:0000256" key="5">
    <source>
        <dbReference type="SAM" id="SignalP"/>
    </source>
</evidence>
<dbReference type="InterPro" id="IPR001441">
    <property type="entry name" value="UPP_synth-like"/>
</dbReference>
<dbReference type="EC" id="2.5.1.-" evidence="4"/>
<dbReference type="GO" id="GO:1904423">
    <property type="term" value="C:dehydrodolichyl diphosphate synthase complex"/>
    <property type="evidence" value="ECO:0007669"/>
    <property type="project" value="TreeGrafter"/>
</dbReference>
<dbReference type="CDD" id="cd00475">
    <property type="entry name" value="Cis_IPPS"/>
    <property type="match status" value="1"/>
</dbReference>
<keyword evidence="5" id="KW-0732">Signal</keyword>
<proteinExistence type="inferred from homology"/>
<evidence type="ECO:0000256" key="4">
    <source>
        <dbReference type="RuleBase" id="RU363018"/>
    </source>
</evidence>
<dbReference type="GO" id="GO:0016094">
    <property type="term" value="P:polyprenol biosynthetic process"/>
    <property type="evidence" value="ECO:0007669"/>
    <property type="project" value="TreeGrafter"/>
</dbReference>
<feature type="signal peptide" evidence="5">
    <location>
        <begin position="1"/>
        <end position="21"/>
    </location>
</feature>
<dbReference type="NCBIfam" id="TIGR00055">
    <property type="entry name" value="uppS"/>
    <property type="match status" value="1"/>
</dbReference>
<dbReference type="GO" id="GO:0005811">
    <property type="term" value="C:lipid droplet"/>
    <property type="evidence" value="ECO:0007669"/>
    <property type="project" value="TreeGrafter"/>
</dbReference>
<evidence type="ECO:0000256" key="2">
    <source>
        <dbReference type="ARBA" id="ARBA00022679"/>
    </source>
</evidence>
<comment type="similarity">
    <text evidence="1 4">Belongs to the UPP synthase family.</text>
</comment>